<evidence type="ECO:0000313" key="12">
    <source>
        <dbReference type="Proteomes" id="UP000612899"/>
    </source>
</evidence>
<organism evidence="11 12">
    <name type="scientific">Rhizocola hellebori</name>
    <dbReference type="NCBI Taxonomy" id="1392758"/>
    <lineage>
        <taxon>Bacteria</taxon>
        <taxon>Bacillati</taxon>
        <taxon>Actinomycetota</taxon>
        <taxon>Actinomycetes</taxon>
        <taxon>Micromonosporales</taxon>
        <taxon>Micromonosporaceae</taxon>
        <taxon>Rhizocola</taxon>
    </lineage>
</organism>
<reference evidence="11" key="1">
    <citation type="submission" date="2021-01" db="EMBL/GenBank/DDBJ databases">
        <title>Whole genome shotgun sequence of Rhizocola hellebori NBRC 109834.</title>
        <authorList>
            <person name="Komaki H."/>
            <person name="Tamura T."/>
        </authorList>
    </citation>
    <scope>NUCLEOTIDE SEQUENCE</scope>
    <source>
        <strain evidence="11">NBRC 109834</strain>
    </source>
</reference>
<dbReference type="Proteomes" id="UP000612899">
    <property type="component" value="Unassembled WGS sequence"/>
</dbReference>
<dbReference type="GO" id="GO:0006506">
    <property type="term" value="P:GPI anchor biosynthetic process"/>
    <property type="evidence" value="ECO:0007669"/>
    <property type="project" value="UniProtKB-UniPathway"/>
</dbReference>
<evidence type="ECO:0000256" key="5">
    <source>
        <dbReference type="ARBA" id="ARBA00022679"/>
    </source>
</evidence>
<dbReference type="UniPathway" id="UPA00196"/>
<keyword evidence="9 10" id="KW-0472">Membrane</keyword>
<feature type="transmembrane region" description="Helical" evidence="10">
    <location>
        <begin position="198"/>
        <end position="223"/>
    </location>
</feature>
<evidence type="ECO:0000256" key="9">
    <source>
        <dbReference type="ARBA" id="ARBA00023136"/>
    </source>
</evidence>
<dbReference type="Pfam" id="PF04188">
    <property type="entry name" value="Mannosyl_trans2"/>
    <property type="match status" value="1"/>
</dbReference>
<feature type="transmembrane region" description="Helical" evidence="10">
    <location>
        <begin position="307"/>
        <end position="328"/>
    </location>
</feature>
<dbReference type="PANTHER" id="PTHR12468">
    <property type="entry name" value="GPI MANNOSYLTRANSFERASE 2"/>
    <property type="match status" value="1"/>
</dbReference>
<dbReference type="InterPro" id="IPR007315">
    <property type="entry name" value="PIG-V/Gpi18"/>
</dbReference>
<keyword evidence="7" id="KW-0256">Endoplasmic reticulum</keyword>
<evidence type="ECO:0000256" key="8">
    <source>
        <dbReference type="ARBA" id="ARBA00022989"/>
    </source>
</evidence>
<dbReference type="EMBL" id="BONY01000073">
    <property type="protein sequence ID" value="GIH09662.1"/>
    <property type="molecule type" value="Genomic_DNA"/>
</dbReference>
<keyword evidence="4" id="KW-0328">Glycosyltransferase</keyword>
<name>A0A8J3QGH4_9ACTN</name>
<keyword evidence="8 10" id="KW-1133">Transmembrane helix</keyword>
<keyword evidence="6 10" id="KW-0812">Transmembrane</keyword>
<comment type="caution">
    <text evidence="11">The sequence shown here is derived from an EMBL/GenBank/DDBJ whole genome shotgun (WGS) entry which is preliminary data.</text>
</comment>
<dbReference type="AlphaFoldDB" id="A0A8J3QGH4"/>
<keyword evidence="3" id="KW-0337">GPI-anchor biosynthesis</keyword>
<feature type="transmembrane region" description="Helical" evidence="10">
    <location>
        <begin position="235"/>
        <end position="255"/>
    </location>
</feature>
<dbReference type="PANTHER" id="PTHR12468:SF2">
    <property type="entry name" value="GPI MANNOSYLTRANSFERASE 2"/>
    <property type="match status" value="1"/>
</dbReference>
<feature type="transmembrane region" description="Helical" evidence="10">
    <location>
        <begin position="124"/>
        <end position="148"/>
    </location>
</feature>
<sequence length="411" mass="44976">MDTLPAVLQLAKLEDLPPATEAPRKLSGWSPSLLAGLWTWLAGLVAYAAVTYLVWIPFYKIESKAGPRPGSFTEVLSLWQRWDTNWYTIIATRGYGYDAAHTTAFFPLYPASVRAANLVLPGGALVAGLVVSGVCAYAALVLLHRLALDVLGDEAGARRAAFYVLAFPAGFFLMAAYNESMFIALATASLYGMRRGHWWAAGGLAALASATRSTGVLLAAAFAYEYLRRWQPRRLRWDAAAILLVPLGILAYAGYCWHRFGDPLIFLSAQENWHRTETVPPWETLANAGDLLIRQSTIFTHDSVHGIMNLAAALGTITVLVLALVGPWKLGKENAYLVVYAFPSALVPLLVPLQTTYPLGSMLRFVIEYVPVFLVLAKMGRNANFDRLFVITAVAVQSVLLVAFLHNQFVA</sequence>
<evidence type="ECO:0000256" key="1">
    <source>
        <dbReference type="ARBA" id="ARBA00004477"/>
    </source>
</evidence>
<keyword evidence="5" id="KW-0808">Transferase</keyword>
<evidence type="ECO:0000256" key="10">
    <source>
        <dbReference type="SAM" id="Phobius"/>
    </source>
</evidence>
<comment type="subcellular location">
    <subcellularLocation>
        <location evidence="1">Endoplasmic reticulum membrane</location>
        <topology evidence="1">Multi-pass membrane protein</topology>
    </subcellularLocation>
</comment>
<feature type="transmembrane region" description="Helical" evidence="10">
    <location>
        <begin position="160"/>
        <end position="178"/>
    </location>
</feature>
<feature type="transmembrane region" description="Helical" evidence="10">
    <location>
        <begin position="33"/>
        <end position="55"/>
    </location>
</feature>
<evidence type="ECO:0000313" key="11">
    <source>
        <dbReference type="EMBL" id="GIH09662.1"/>
    </source>
</evidence>
<dbReference type="GO" id="GO:0016020">
    <property type="term" value="C:membrane"/>
    <property type="evidence" value="ECO:0007669"/>
    <property type="project" value="GOC"/>
</dbReference>
<dbReference type="GO" id="GO:0004376">
    <property type="term" value="F:GPI mannosyltransferase activity"/>
    <property type="evidence" value="ECO:0007669"/>
    <property type="project" value="InterPro"/>
</dbReference>
<evidence type="ECO:0000256" key="3">
    <source>
        <dbReference type="ARBA" id="ARBA00022502"/>
    </source>
</evidence>
<dbReference type="GO" id="GO:0000009">
    <property type="term" value="F:alpha-1,6-mannosyltransferase activity"/>
    <property type="evidence" value="ECO:0007669"/>
    <property type="project" value="InterPro"/>
</dbReference>
<dbReference type="GO" id="GO:0031501">
    <property type="term" value="C:mannosyltransferase complex"/>
    <property type="evidence" value="ECO:0007669"/>
    <property type="project" value="TreeGrafter"/>
</dbReference>
<evidence type="ECO:0000256" key="4">
    <source>
        <dbReference type="ARBA" id="ARBA00022676"/>
    </source>
</evidence>
<keyword evidence="12" id="KW-1185">Reference proteome</keyword>
<protein>
    <submittedName>
        <fullName evidence="11">Membrane protein</fullName>
    </submittedName>
</protein>
<accession>A0A8J3QGH4</accession>
<comment type="pathway">
    <text evidence="2">Glycolipid biosynthesis; glycosylphosphatidylinositol-anchor biosynthesis.</text>
</comment>
<feature type="transmembrane region" description="Helical" evidence="10">
    <location>
        <begin position="335"/>
        <end position="351"/>
    </location>
</feature>
<evidence type="ECO:0000256" key="2">
    <source>
        <dbReference type="ARBA" id="ARBA00004687"/>
    </source>
</evidence>
<gene>
    <name evidence="11" type="ORF">Rhe02_77290</name>
</gene>
<evidence type="ECO:0000256" key="6">
    <source>
        <dbReference type="ARBA" id="ARBA00022692"/>
    </source>
</evidence>
<proteinExistence type="predicted"/>
<feature type="transmembrane region" description="Helical" evidence="10">
    <location>
        <begin position="388"/>
        <end position="406"/>
    </location>
</feature>
<evidence type="ECO:0000256" key="7">
    <source>
        <dbReference type="ARBA" id="ARBA00022824"/>
    </source>
</evidence>